<keyword evidence="1" id="KW-0663">Pyridoxal phosphate</keyword>
<sequence>HGGGGPGDGALCAGERLADYLPVPRIRREGDRFRWDYDFPRSIGKVKTAFGNVGLLVRAYAFLLAYGESGLTAVTERAVLNANYLARRMGELLPRPFSPLVKHEFLLSGAPLKARGVRTLDLAKRLLDEGVHAPTVYFPALVEEALMVEPPETESKRELDLFFEAFRRSMEDRPENLH</sequence>
<comment type="caution">
    <text evidence="3">The sequence shown here is derived from an EMBL/GenBank/DDBJ whole genome shotgun (WGS) entry which is preliminary data.</text>
</comment>
<reference evidence="3" key="1">
    <citation type="submission" date="2013-08" db="EMBL/GenBank/DDBJ databases">
        <authorList>
            <person name="Mendez C."/>
            <person name="Richter M."/>
            <person name="Ferrer M."/>
            <person name="Sanchez J."/>
        </authorList>
    </citation>
    <scope>NUCLEOTIDE SEQUENCE</scope>
</reference>
<name>T0ZND3_9ZZZZ</name>
<accession>T0ZND3</accession>
<dbReference type="GO" id="GO:0005960">
    <property type="term" value="C:glycine cleavage complex"/>
    <property type="evidence" value="ECO:0007669"/>
    <property type="project" value="TreeGrafter"/>
</dbReference>
<dbReference type="GO" id="GO:0030170">
    <property type="term" value="F:pyridoxal phosphate binding"/>
    <property type="evidence" value="ECO:0007669"/>
    <property type="project" value="TreeGrafter"/>
</dbReference>
<dbReference type="Pfam" id="PF21478">
    <property type="entry name" value="GcvP2_C"/>
    <property type="match status" value="1"/>
</dbReference>
<dbReference type="EMBL" id="AUZZ01010313">
    <property type="protein sequence ID" value="EQD30229.1"/>
    <property type="molecule type" value="Genomic_DNA"/>
</dbReference>
<dbReference type="PANTHER" id="PTHR11773:SF1">
    <property type="entry name" value="GLYCINE DEHYDROGENASE (DECARBOXYLATING), MITOCHONDRIAL"/>
    <property type="match status" value="1"/>
</dbReference>
<evidence type="ECO:0000313" key="3">
    <source>
        <dbReference type="EMBL" id="EQD30229.1"/>
    </source>
</evidence>
<feature type="non-terminal residue" evidence="3">
    <location>
        <position position="178"/>
    </location>
</feature>
<dbReference type="InterPro" id="IPR015422">
    <property type="entry name" value="PyrdxlP-dep_Trfase_small"/>
</dbReference>
<gene>
    <name evidence="3" type="ORF">B2A_14228</name>
</gene>
<dbReference type="SUPFAM" id="SSF53383">
    <property type="entry name" value="PLP-dependent transferases"/>
    <property type="match status" value="1"/>
</dbReference>
<organism evidence="3">
    <name type="scientific">mine drainage metagenome</name>
    <dbReference type="NCBI Taxonomy" id="410659"/>
    <lineage>
        <taxon>unclassified sequences</taxon>
        <taxon>metagenomes</taxon>
        <taxon>ecological metagenomes</taxon>
    </lineage>
</organism>
<feature type="non-terminal residue" evidence="3">
    <location>
        <position position="1"/>
    </location>
</feature>
<dbReference type="GO" id="GO:0019464">
    <property type="term" value="P:glycine decarboxylation via glycine cleavage system"/>
    <property type="evidence" value="ECO:0007669"/>
    <property type="project" value="TreeGrafter"/>
</dbReference>
<dbReference type="PANTHER" id="PTHR11773">
    <property type="entry name" value="GLYCINE DEHYDROGENASE, DECARBOXYLATING"/>
    <property type="match status" value="1"/>
</dbReference>
<reference evidence="3" key="2">
    <citation type="journal article" date="2014" name="ISME J.">
        <title>Microbial stratification in low pH oxic and suboxic macroscopic growths along an acid mine drainage.</title>
        <authorList>
            <person name="Mendez-Garcia C."/>
            <person name="Mesa V."/>
            <person name="Sprenger R.R."/>
            <person name="Richter M."/>
            <person name="Diez M.S."/>
            <person name="Solano J."/>
            <person name="Bargiela R."/>
            <person name="Golyshina O.V."/>
            <person name="Manteca A."/>
            <person name="Ramos J.L."/>
            <person name="Gallego J.R."/>
            <person name="Llorente I."/>
            <person name="Martins Dos Santos V.A."/>
            <person name="Jensen O.N."/>
            <person name="Pelaez A.I."/>
            <person name="Sanchez J."/>
            <person name="Ferrer M."/>
        </authorList>
    </citation>
    <scope>NUCLEOTIDE SEQUENCE</scope>
</reference>
<dbReference type="Gene3D" id="3.90.1150.10">
    <property type="entry name" value="Aspartate Aminotransferase, domain 1"/>
    <property type="match status" value="1"/>
</dbReference>
<evidence type="ECO:0000259" key="2">
    <source>
        <dbReference type="Pfam" id="PF21478"/>
    </source>
</evidence>
<evidence type="ECO:0000256" key="1">
    <source>
        <dbReference type="ARBA" id="ARBA00022898"/>
    </source>
</evidence>
<dbReference type="GO" id="GO:0016594">
    <property type="term" value="F:glycine binding"/>
    <property type="evidence" value="ECO:0007669"/>
    <property type="project" value="TreeGrafter"/>
</dbReference>
<dbReference type="InterPro" id="IPR015424">
    <property type="entry name" value="PyrdxlP-dep_Trfase"/>
</dbReference>
<dbReference type="GO" id="GO:0005829">
    <property type="term" value="C:cytosol"/>
    <property type="evidence" value="ECO:0007669"/>
    <property type="project" value="TreeGrafter"/>
</dbReference>
<dbReference type="InterPro" id="IPR020581">
    <property type="entry name" value="GDC_P"/>
</dbReference>
<feature type="domain" description="Glycine dehydrogenase C-terminal" evidence="2">
    <location>
        <begin position="75"/>
        <end position="167"/>
    </location>
</feature>
<proteinExistence type="predicted"/>
<protein>
    <submittedName>
        <fullName evidence="3">Glycine dehydrogenase subunit 2</fullName>
    </submittedName>
</protein>
<dbReference type="GO" id="GO:0004375">
    <property type="term" value="F:glycine dehydrogenase (decarboxylating) activity"/>
    <property type="evidence" value="ECO:0007669"/>
    <property type="project" value="InterPro"/>
</dbReference>
<dbReference type="AlphaFoldDB" id="T0ZND3"/>
<dbReference type="InterPro" id="IPR049316">
    <property type="entry name" value="GDC-P_C"/>
</dbReference>